<dbReference type="Pfam" id="PF24332">
    <property type="entry name" value="DUF7500"/>
    <property type="match status" value="1"/>
</dbReference>
<evidence type="ECO:0000313" key="2">
    <source>
        <dbReference type="EMBL" id="MFD1644119.1"/>
    </source>
</evidence>
<feature type="compositionally biased region" description="Basic and acidic residues" evidence="1">
    <location>
        <begin position="24"/>
        <end position="33"/>
    </location>
</feature>
<accession>A0ABD6DCR2</accession>
<protein>
    <submittedName>
        <fullName evidence="2">Uncharacterized protein</fullName>
    </submittedName>
</protein>
<feature type="compositionally biased region" description="Basic and acidic residues" evidence="1">
    <location>
        <begin position="1"/>
        <end position="13"/>
    </location>
</feature>
<evidence type="ECO:0000313" key="3">
    <source>
        <dbReference type="Proteomes" id="UP001597034"/>
    </source>
</evidence>
<feature type="region of interest" description="Disordered" evidence="1">
    <location>
        <begin position="1"/>
        <end position="78"/>
    </location>
</feature>
<dbReference type="EMBL" id="JBHUDO010000001">
    <property type="protein sequence ID" value="MFD1644119.1"/>
    <property type="molecule type" value="Genomic_DNA"/>
</dbReference>
<dbReference type="Proteomes" id="UP001597034">
    <property type="component" value="Unassembled WGS sequence"/>
</dbReference>
<dbReference type="RefSeq" id="WP_256399402.1">
    <property type="nucleotide sequence ID" value="NZ_JANHJR010000002.1"/>
</dbReference>
<dbReference type="InterPro" id="IPR055923">
    <property type="entry name" value="DUF7500"/>
</dbReference>
<comment type="caution">
    <text evidence="2">The sequence shown here is derived from an EMBL/GenBank/DDBJ whole genome shotgun (WGS) entry which is preliminary data.</text>
</comment>
<proteinExistence type="predicted"/>
<gene>
    <name evidence="2" type="ORF">ACFSBL_00315</name>
</gene>
<keyword evidence="3" id="KW-1185">Reference proteome</keyword>
<dbReference type="AlphaFoldDB" id="A0ABD6DCR2"/>
<reference evidence="2 3" key="1">
    <citation type="journal article" date="2019" name="Int. J. Syst. Evol. Microbiol.">
        <title>The Global Catalogue of Microorganisms (GCM) 10K type strain sequencing project: providing services to taxonomists for standard genome sequencing and annotation.</title>
        <authorList>
            <consortium name="The Broad Institute Genomics Platform"/>
            <consortium name="The Broad Institute Genome Sequencing Center for Infectious Disease"/>
            <person name="Wu L."/>
            <person name="Ma J."/>
        </authorList>
    </citation>
    <scope>NUCLEOTIDE SEQUENCE [LARGE SCALE GENOMIC DNA]</scope>
    <source>
        <strain evidence="2 3">CGMCC 1.10390</strain>
    </source>
</reference>
<organism evidence="2 3">
    <name type="scientific">Haloarchaeobius litoreus</name>
    <dbReference type="NCBI Taxonomy" id="755306"/>
    <lineage>
        <taxon>Archaea</taxon>
        <taxon>Methanobacteriati</taxon>
        <taxon>Methanobacteriota</taxon>
        <taxon>Stenosarchaea group</taxon>
        <taxon>Halobacteria</taxon>
        <taxon>Halobacteriales</taxon>
        <taxon>Halorubellaceae</taxon>
        <taxon>Haloarchaeobius</taxon>
    </lineage>
</organism>
<evidence type="ECO:0000256" key="1">
    <source>
        <dbReference type="SAM" id="MobiDB-lite"/>
    </source>
</evidence>
<sequence length="148" mass="15817">MNERTKHTDERADGILSPEELTPDEDRCKDLGDGRFVVSASDGPSAGSHGGQARLPDVDPARAGLATDGSGGPPRAAVSADALANTDERYGVDIAVKTDDGVAHQEIRSNDVREVFTSLLTWYADELDDELEAEETLRILLDASPLEV</sequence>
<name>A0ABD6DCR2_9EURY</name>